<evidence type="ECO:0000313" key="2">
    <source>
        <dbReference type="Proteomes" id="UP001566132"/>
    </source>
</evidence>
<sequence>MESDSDFYGNLEYEVDSSSEYISISEISSDSVNDFRTAPIITCSSSDGHLTITDVEEDETFLHDIINHITHNVCVRCRKRNTTPQFPNCIKCFQI</sequence>
<evidence type="ECO:0000313" key="1">
    <source>
        <dbReference type="EMBL" id="KAL1514326.1"/>
    </source>
</evidence>
<dbReference type="Proteomes" id="UP001566132">
    <property type="component" value="Unassembled WGS sequence"/>
</dbReference>
<reference evidence="1 2" key="1">
    <citation type="submission" date="2024-05" db="EMBL/GenBank/DDBJ databases">
        <title>Genetic variation in Jamaican populations of the coffee berry borer (Hypothenemus hampei).</title>
        <authorList>
            <person name="Errbii M."/>
            <person name="Myrie A."/>
        </authorList>
    </citation>
    <scope>NUCLEOTIDE SEQUENCE [LARGE SCALE GENOMIC DNA]</scope>
    <source>
        <strain evidence="1">JA-Hopewell-2020-01-JO</strain>
        <tissue evidence="1">Whole body</tissue>
    </source>
</reference>
<name>A0ABD1F9R8_HYPHA</name>
<keyword evidence="2" id="KW-1185">Reference proteome</keyword>
<protein>
    <submittedName>
        <fullName evidence="1">Uncharacterized protein</fullName>
    </submittedName>
</protein>
<dbReference type="AlphaFoldDB" id="A0ABD1F9R8"/>
<organism evidence="1 2">
    <name type="scientific">Hypothenemus hampei</name>
    <name type="common">Coffee berry borer</name>
    <dbReference type="NCBI Taxonomy" id="57062"/>
    <lineage>
        <taxon>Eukaryota</taxon>
        <taxon>Metazoa</taxon>
        <taxon>Ecdysozoa</taxon>
        <taxon>Arthropoda</taxon>
        <taxon>Hexapoda</taxon>
        <taxon>Insecta</taxon>
        <taxon>Pterygota</taxon>
        <taxon>Neoptera</taxon>
        <taxon>Endopterygota</taxon>
        <taxon>Coleoptera</taxon>
        <taxon>Polyphaga</taxon>
        <taxon>Cucujiformia</taxon>
        <taxon>Curculionidae</taxon>
        <taxon>Scolytinae</taxon>
        <taxon>Hypothenemus</taxon>
    </lineage>
</organism>
<dbReference type="EMBL" id="JBDJPC010000002">
    <property type="protein sequence ID" value="KAL1514326.1"/>
    <property type="molecule type" value="Genomic_DNA"/>
</dbReference>
<gene>
    <name evidence="1" type="ORF">ABEB36_003599</name>
</gene>
<comment type="caution">
    <text evidence="1">The sequence shown here is derived from an EMBL/GenBank/DDBJ whole genome shotgun (WGS) entry which is preliminary data.</text>
</comment>
<proteinExistence type="predicted"/>
<accession>A0ABD1F9R8</accession>